<dbReference type="Proteomes" id="UP000314294">
    <property type="component" value="Unassembled WGS sequence"/>
</dbReference>
<accession>A0A4Z2HMZ1</accession>
<feature type="region of interest" description="Disordered" evidence="8">
    <location>
        <begin position="138"/>
        <end position="173"/>
    </location>
</feature>
<evidence type="ECO:0000256" key="8">
    <source>
        <dbReference type="SAM" id="MobiDB-lite"/>
    </source>
</evidence>
<dbReference type="PROSITE" id="PS51421">
    <property type="entry name" value="RAS"/>
    <property type="match status" value="1"/>
</dbReference>
<comment type="subcellular location">
    <subcellularLocation>
        <location evidence="1">Membrane</location>
        <topology evidence="1">Lipid-anchor</topology>
    </subcellularLocation>
</comment>
<keyword evidence="6" id="KW-0449">Lipoprotein</keyword>
<keyword evidence="6" id="KW-0636">Prenylation</keyword>
<dbReference type="SMART" id="SM00175">
    <property type="entry name" value="RAB"/>
    <property type="match status" value="1"/>
</dbReference>
<dbReference type="InterPro" id="IPR001806">
    <property type="entry name" value="Small_GTPase"/>
</dbReference>
<evidence type="ECO:0000256" key="4">
    <source>
        <dbReference type="ARBA" id="ARBA00022741"/>
    </source>
</evidence>
<protein>
    <recommendedName>
        <fullName evidence="3">small monomeric GTPase</fullName>
        <ecNumber evidence="3">3.6.5.2</ecNumber>
    </recommendedName>
</protein>
<dbReference type="PROSITE" id="PS51419">
    <property type="entry name" value="RAB"/>
    <property type="match status" value="1"/>
</dbReference>
<evidence type="ECO:0000256" key="5">
    <source>
        <dbReference type="ARBA" id="ARBA00023134"/>
    </source>
</evidence>
<name>A0A4Z2HMZ1_9TELE</name>
<dbReference type="OrthoDB" id="6585768at2759"/>
<dbReference type="GO" id="GO:0005525">
    <property type="term" value="F:GTP binding"/>
    <property type="evidence" value="ECO:0007669"/>
    <property type="project" value="UniProtKB-KW"/>
</dbReference>
<dbReference type="PANTHER" id="PTHR47980">
    <property type="entry name" value="LD44762P"/>
    <property type="match status" value="1"/>
</dbReference>
<keyword evidence="5" id="KW-0342">GTP-binding</keyword>
<organism evidence="9 10">
    <name type="scientific">Liparis tanakae</name>
    <name type="common">Tanaka's snailfish</name>
    <dbReference type="NCBI Taxonomy" id="230148"/>
    <lineage>
        <taxon>Eukaryota</taxon>
        <taxon>Metazoa</taxon>
        <taxon>Chordata</taxon>
        <taxon>Craniata</taxon>
        <taxon>Vertebrata</taxon>
        <taxon>Euteleostomi</taxon>
        <taxon>Actinopterygii</taxon>
        <taxon>Neopterygii</taxon>
        <taxon>Teleostei</taxon>
        <taxon>Neoteleostei</taxon>
        <taxon>Acanthomorphata</taxon>
        <taxon>Eupercaria</taxon>
        <taxon>Perciformes</taxon>
        <taxon>Cottioidei</taxon>
        <taxon>Cottales</taxon>
        <taxon>Liparidae</taxon>
        <taxon>Liparis</taxon>
    </lineage>
</organism>
<dbReference type="SUPFAM" id="SSF52540">
    <property type="entry name" value="P-loop containing nucleoside triphosphate hydrolases"/>
    <property type="match status" value="1"/>
</dbReference>
<evidence type="ECO:0000313" key="10">
    <source>
        <dbReference type="Proteomes" id="UP000314294"/>
    </source>
</evidence>
<feature type="region of interest" description="Disordered" evidence="8">
    <location>
        <begin position="73"/>
        <end position="93"/>
    </location>
</feature>
<evidence type="ECO:0000256" key="2">
    <source>
        <dbReference type="ARBA" id="ARBA00006270"/>
    </source>
</evidence>
<reference evidence="9 10" key="1">
    <citation type="submission" date="2019-03" db="EMBL/GenBank/DDBJ databases">
        <title>First draft genome of Liparis tanakae, snailfish: a comprehensive survey of snailfish specific genes.</title>
        <authorList>
            <person name="Kim W."/>
            <person name="Song I."/>
            <person name="Jeong J.-H."/>
            <person name="Kim D."/>
            <person name="Kim S."/>
            <person name="Ryu S."/>
            <person name="Song J.Y."/>
            <person name="Lee S.K."/>
        </authorList>
    </citation>
    <scope>NUCLEOTIDE SEQUENCE [LARGE SCALE GENOMIC DNA]</scope>
    <source>
        <tissue evidence="9">Muscle</tissue>
    </source>
</reference>
<feature type="compositionally biased region" description="Polar residues" evidence="8">
    <location>
        <begin position="159"/>
        <end position="170"/>
    </location>
</feature>
<keyword evidence="10" id="KW-1185">Reference proteome</keyword>
<dbReference type="EC" id="3.6.5.2" evidence="3"/>
<evidence type="ECO:0000256" key="7">
    <source>
        <dbReference type="ARBA" id="ARBA00047660"/>
    </source>
</evidence>
<evidence type="ECO:0000256" key="1">
    <source>
        <dbReference type="ARBA" id="ARBA00004635"/>
    </source>
</evidence>
<evidence type="ECO:0000313" key="9">
    <source>
        <dbReference type="EMBL" id="TNN67218.1"/>
    </source>
</evidence>
<proteinExistence type="inferred from homology"/>
<gene>
    <name evidence="9" type="primary">RAB23</name>
    <name evidence="9" type="ORF">EYF80_022556</name>
</gene>
<dbReference type="PRINTS" id="PR00449">
    <property type="entry name" value="RASTRNSFRMNG"/>
</dbReference>
<dbReference type="Gene3D" id="3.40.50.300">
    <property type="entry name" value="P-loop containing nucleotide triphosphate hydrolases"/>
    <property type="match status" value="1"/>
</dbReference>
<comment type="similarity">
    <text evidence="2">Belongs to the small GTPase superfamily. Rab family.</text>
</comment>
<dbReference type="InterPro" id="IPR027417">
    <property type="entry name" value="P-loop_NTPase"/>
</dbReference>
<dbReference type="GO" id="GO:0016020">
    <property type="term" value="C:membrane"/>
    <property type="evidence" value="ECO:0007669"/>
    <property type="project" value="UniProtKB-SubCell"/>
</dbReference>
<dbReference type="AlphaFoldDB" id="A0A4Z2HMZ1"/>
<dbReference type="GO" id="GO:0003925">
    <property type="term" value="F:G protein activity"/>
    <property type="evidence" value="ECO:0007669"/>
    <property type="project" value="UniProtKB-EC"/>
</dbReference>
<evidence type="ECO:0000256" key="3">
    <source>
        <dbReference type="ARBA" id="ARBA00011984"/>
    </source>
</evidence>
<comment type="catalytic activity">
    <reaction evidence="7">
        <text>GTP + H2O = GDP + phosphate + H(+)</text>
        <dbReference type="Rhea" id="RHEA:19669"/>
        <dbReference type="ChEBI" id="CHEBI:15377"/>
        <dbReference type="ChEBI" id="CHEBI:15378"/>
        <dbReference type="ChEBI" id="CHEBI:37565"/>
        <dbReference type="ChEBI" id="CHEBI:43474"/>
        <dbReference type="ChEBI" id="CHEBI:58189"/>
        <dbReference type="EC" id="3.6.5.2"/>
    </reaction>
    <physiologicalReaction direction="left-to-right" evidence="7">
        <dbReference type="Rhea" id="RHEA:19670"/>
    </physiologicalReaction>
</comment>
<comment type="caution">
    <text evidence="9">The sequence shown here is derived from an EMBL/GenBank/DDBJ whole genome shotgun (WGS) entry which is preliminary data.</text>
</comment>
<sequence>MAVAWLIARLTAPSNSHPLTMVVALARWSSRKKVEQLQRLLQGEADAFEEEAVLHAAAVPEVVVLPEALHEHTAQSEPYSGDSGCMSMPPKQDANFKSAERRNLPLKSQGKSPTPGGEGGKQHLSKQEYDDMRAWERQKNNKTLSRTARRGSGEGKPGYQTSKDNCNPGSQHGKEVGAQACVLVFSTTDRESFQAIDSWREKVEAEVGDIPTVLVQNKIDLLEETVIKNEEAEGLAKRLKLRFYRASVKEDLNVTEVFKYLAEKYLQRLKQQTAEETEVLHTTSNKIVSSLRLIFFWSSRAQLITKA</sequence>
<feature type="region of interest" description="Disordered" evidence="8">
    <location>
        <begin position="105"/>
        <end position="126"/>
    </location>
</feature>
<keyword evidence="4" id="KW-0547">Nucleotide-binding</keyword>
<dbReference type="SMART" id="SM00173">
    <property type="entry name" value="RAS"/>
    <property type="match status" value="1"/>
</dbReference>
<dbReference type="InterPro" id="IPR050305">
    <property type="entry name" value="Small_GTPase_Rab"/>
</dbReference>
<evidence type="ECO:0000256" key="6">
    <source>
        <dbReference type="ARBA" id="ARBA00023289"/>
    </source>
</evidence>
<dbReference type="EMBL" id="SRLO01000207">
    <property type="protein sequence ID" value="TNN67218.1"/>
    <property type="molecule type" value="Genomic_DNA"/>
</dbReference>
<dbReference type="Pfam" id="PF00071">
    <property type="entry name" value="Ras"/>
    <property type="match status" value="1"/>
</dbReference>